<feature type="region of interest" description="Disordered" evidence="5">
    <location>
        <begin position="32"/>
        <end position="68"/>
    </location>
</feature>
<organism evidence="10 11">
    <name type="scientific">Adineta steineri</name>
    <dbReference type="NCBI Taxonomy" id="433720"/>
    <lineage>
        <taxon>Eukaryota</taxon>
        <taxon>Metazoa</taxon>
        <taxon>Spiralia</taxon>
        <taxon>Gnathifera</taxon>
        <taxon>Rotifera</taxon>
        <taxon>Eurotatoria</taxon>
        <taxon>Bdelloidea</taxon>
        <taxon>Adinetida</taxon>
        <taxon>Adinetidae</taxon>
        <taxon>Adineta</taxon>
    </lineage>
</organism>
<protein>
    <recommendedName>
        <fullName evidence="6">BHLH domain-containing protein</fullName>
    </recommendedName>
</protein>
<reference evidence="10" key="1">
    <citation type="submission" date="2021-02" db="EMBL/GenBank/DDBJ databases">
        <authorList>
            <person name="Nowell W R."/>
        </authorList>
    </citation>
    <scope>NUCLEOTIDE SEQUENCE</scope>
</reference>
<dbReference type="Proteomes" id="UP000663860">
    <property type="component" value="Unassembled WGS sequence"/>
</dbReference>
<proteinExistence type="predicted"/>
<evidence type="ECO:0000256" key="5">
    <source>
        <dbReference type="SAM" id="MobiDB-lite"/>
    </source>
</evidence>
<dbReference type="EMBL" id="CAJOBB010000423">
    <property type="protein sequence ID" value="CAF3676285.1"/>
    <property type="molecule type" value="Genomic_DNA"/>
</dbReference>
<evidence type="ECO:0000313" key="9">
    <source>
        <dbReference type="EMBL" id="CAF3676285.1"/>
    </source>
</evidence>
<comment type="subcellular location">
    <subcellularLocation>
        <location evidence="1">Nucleus</location>
    </subcellularLocation>
</comment>
<evidence type="ECO:0000256" key="2">
    <source>
        <dbReference type="ARBA" id="ARBA00023015"/>
    </source>
</evidence>
<keyword evidence="4" id="KW-0539">Nucleus</keyword>
<dbReference type="Proteomes" id="UP000663868">
    <property type="component" value="Unassembled WGS sequence"/>
</dbReference>
<evidence type="ECO:0000313" key="11">
    <source>
        <dbReference type="Proteomes" id="UP000663844"/>
    </source>
</evidence>
<evidence type="ECO:0000313" key="7">
    <source>
        <dbReference type="EMBL" id="CAF1068235.1"/>
    </source>
</evidence>
<dbReference type="GO" id="GO:0005634">
    <property type="term" value="C:nucleus"/>
    <property type="evidence" value="ECO:0007669"/>
    <property type="project" value="UniProtKB-SubCell"/>
</dbReference>
<dbReference type="Proteomes" id="UP000663845">
    <property type="component" value="Unassembled WGS sequence"/>
</dbReference>
<dbReference type="AlphaFoldDB" id="A0A819CN45"/>
<evidence type="ECO:0000256" key="3">
    <source>
        <dbReference type="ARBA" id="ARBA00023163"/>
    </source>
</evidence>
<dbReference type="InterPro" id="IPR050370">
    <property type="entry name" value="HES_HEY"/>
</dbReference>
<dbReference type="GO" id="GO:0046983">
    <property type="term" value="F:protein dimerization activity"/>
    <property type="evidence" value="ECO:0007669"/>
    <property type="project" value="InterPro"/>
</dbReference>
<dbReference type="EMBL" id="CAJOAZ010001501">
    <property type="protein sequence ID" value="CAF3822145.1"/>
    <property type="molecule type" value="Genomic_DNA"/>
</dbReference>
<accession>A0A819CN45</accession>
<evidence type="ECO:0000256" key="4">
    <source>
        <dbReference type="ARBA" id="ARBA00023242"/>
    </source>
</evidence>
<dbReference type="SMART" id="SM00353">
    <property type="entry name" value="HLH"/>
    <property type="match status" value="1"/>
</dbReference>
<dbReference type="EMBL" id="CAJNOG010000320">
    <property type="protein sequence ID" value="CAF1171734.1"/>
    <property type="molecule type" value="Genomic_DNA"/>
</dbReference>
<sequence>MSARKYIHNEENLTNKCLSSYLEIVIDEQSDSNSMDDDFNSETSNYLNTSITNDGHVTNQRQKKTPRPHRLIEKRRRDRMNRSLDVLLELIPHKKPENQKRVEKTEIIEMAIKYIRNLVSSTRKSSEQSNIEKQSTLNAYRSGYHNSCCDIYEYFEKYSNNDRFLGDFIRFINRKEIQLKDLTILPDRIAHIKPKKQSPHRSCDILNSNGNICSTSDRDTIENHLSINEQRKSIEAPKVPIFVLHPSGTHYIPMCIDSSIVSRAFNNQSNISRSSSITEQPQCHPVSIPVNFNPVPAISDPYELEIQNINVIGTRHQTSVRPN</sequence>
<evidence type="ECO:0000313" key="8">
    <source>
        <dbReference type="EMBL" id="CAF1171734.1"/>
    </source>
</evidence>
<dbReference type="Proteomes" id="UP000663844">
    <property type="component" value="Unassembled WGS sequence"/>
</dbReference>
<dbReference type="EMBL" id="CAJNOE010000227">
    <property type="protein sequence ID" value="CAF1068235.1"/>
    <property type="molecule type" value="Genomic_DNA"/>
</dbReference>
<name>A0A819CN45_9BILA</name>
<dbReference type="PROSITE" id="PS50888">
    <property type="entry name" value="BHLH"/>
    <property type="match status" value="1"/>
</dbReference>
<evidence type="ECO:0000256" key="1">
    <source>
        <dbReference type="ARBA" id="ARBA00004123"/>
    </source>
</evidence>
<dbReference type="SUPFAM" id="SSF47459">
    <property type="entry name" value="HLH, helix-loop-helix DNA-binding domain"/>
    <property type="match status" value="1"/>
</dbReference>
<evidence type="ECO:0000259" key="6">
    <source>
        <dbReference type="PROSITE" id="PS50888"/>
    </source>
</evidence>
<keyword evidence="2" id="KW-0805">Transcription regulation</keyword>
<comment type="caution">
    <text evidence="10">The sequence shown here is derived from an EMBL/GenBank/DDBJ whole genome shotgun (WGS) entry which is preliminary data.</text>
</comment>
<keyword evidence="3" id="KW-0804">Transcription</keyword>
<dbReference type="InterPro" id="IPR011598">
    <property type="entry name" value="bHLH_dom"/>
</dbReference>
<feature type="domain" description="BHLH" evidence="6">
    <location>
        <begin position="64"/>
        <end position="118"/>
    </location>
</feature>
<dbReference type="InterPro" id="IPR036638">
    <property type="entry name" value="HLH_DNA-bd_sf"/>
</dbReference>
<dbReference type="Pfam" id="PF00010">
    <property type="entry name" value="HLH"/>
    <property type="match status" value="1"/>
</dbReference>
<dbReference type="Gene3D" id="4.10.280.10">
    <property type="entry name" value="Helix-loop-helix DNA-binding domain"/>
    <property type="match status" value="1"/>
</dbReference>
<feature type="compositionally biased region" description="Polar residues" evidence="5">
    <location>
        <begin position="42"/>
        <end position="60"/>
    </location>
</feature>
<dbReference type="PANTHER" id="PTHR10985">
    <property type="entry name" value="BASIC HELIX-LOOP-HELIX TRANSCRIPTION FACTOR, HES-RELATED"/>
    <property type="match status" value="1"/>
</dbReference>
<evidence type="ECO:0000313" key="10">
    <source>
        <dbReference type="EMBL" id="CAF3822145.1"/>
    </source>
</evidence>
<gene>
    <name evidence="7" type="ORF">IZO911_LOCUS21267</name>
    <name evidence="8" type="ORF">JYZ213_LOCUS25255</name>
    <name evidence="9" type="ORF">KXQ929_LOCUS9347</name>
    <name evidence="10" type="ORF">OXD698_LOCUS19513</name>
</gene>